<dbReference type="PIRSF" id="PIRSF003113">
    <property type="entry name" value="BolA"/>
    <property type="match status" value="1"/>
</dbReference>
<dbReference type="Proteomes" id="UP001318040">
    <property type="component" value="Chromosome 38"/>
</dbReference>
<dbReference type="GO" id="GO:0005829">
    <property type="term" value="C:cytosol"/>
    <property type="evidence" value="ECO:0007669"/>
    <property type="project" value="TreeGrafter"/>
</dbReference>
<dbReference type="GO" id="GO:0006879">
    <property type="term" value="P:intracellular iron ion homeostasis"/>
    <property type="evidence" value="ECO:0007669"/>
    <property type="project" value="InterPro"/>
</dbReference>
<dbReference type="GO" id="GO:0051537">
    <property type="term" value="F:2 iron, 2 sulfur cluster binding"/>
    <property type="evidence" value="ECO:0007669"/>
    <property type="project" value="InterPro"/>
</dbReference>
<dbReference type="SUPFAM" id="SSF82657">
    <property type="entry name" value="BolA-like"/>
    <property type="match status" value="1"/>
</dbReference>
<dbReference type="InterPro" id="IPR036065">
    <property type="entry name" value="BolA-like_sf"/>
</dbReference>
<evidence type="ECO:0000256" key="1">
    <source>
        <dbReference type="RuleBase" id="RU003860"/>
    </source>
</evidence>
<proteinExistence type="inferred from homology"/>
<gene>
    <name evidence="3" type="primary">LOC116950229</name>
</gene>
<dbReference type="GO" id="GO:0005634">
    <property type="term" value="C:nucleus"/>
    <property type="evidence" value="ECO:0007669"/>
    <property type="project" value="TreeGrafter"/>
</dbReference>
<evidence type="ECO:0000313" key="2">
    <source>
        <dbReference type="Proteomes" id="UP001318040"/>
    </source>
</evidence>
<reference evidence="3" key="1">
    <citation type="submission" date="2025-08" db="UniProtKB">
        <authorList>
            <consortium name="RefSeq"/>
        </authorList>
    </citation>
    <scope>IDENTIFICATION</scope>
    <source>
        <tissue evidence="3">Sperm</tissue>
    </source>
</reference>
<protein>
    <submittedName>
        <fullName evidence="3">BolA-like protein 2</fullName>
    </submittedName>
</protein>
<dbReference type="InterPro" id="IPR045115">
    <property type="entry name" value="BOL2"/>
</dbReference>
<dbReference type="GO" id="GO:0051604">
    <property type="term" value="P:protein maturation"/>
    <property type="evidence" value="ECO:0007669"/>
    <property type="project" value="InterPro"/>
</dbReference>
<dbReference type="Gene3D" id="3.10.20.90">
    <property type="entry name" value="Phosphatidylinositol 3-kinase Catalytic Subunit, Chain A, domain 1"/>
    <property type="match status" value="1"/>
</dbReference>
<accession>A0AAJ7TTF6</accession>
<dbReference type="PANTHER" id="PTHR12735">
    <property type="entry name" value="BOLA-LIKE PROTEIN-RELATED"/>
    <property type="match status" value="1"/>
</dbReference>
<dbReference type="KEGG" id="pmrn:116950229"/>
<dbReference type="RefSeq" id="XP_032823749.1">
    <property type="nucleotide sequence ID" value="XM_032967858.1"/>
</dbReference>
<dbReference type="InterPro" id="IPR002634">
    <property type="entry name" value="BolA"/>
</dbReference>
<dbReference type="CTD" id="552900"/>
<evidence type="ECO:0000313" key="3">
    <source>
        <dbReference type="RefSeq" id="XP_032823749.1"/>
    </source>
</evidence>
<organism evidence="2 3">
    <name type="scientific">Petromyzon marinus</name>
    <name type="common">Sea lamprey</name>
    <dbReference type="NCBI Taxonomy" id="7757"/>
    <lineage>
        <taxon>Eukaryota</taxon>
        <taxon>Metazoa</taxon>
        <taxon>Chordata</taxon>
        <taxon>Craniata</taxon>
        <taxon>Vertebrata</taxon>
        <taxon>Cyclostomata</taxon>
        <taxon>Hyperoartia</taxon>
        <taxon>Petromyzontiformes</taxon>
        <taxon>Petromyzontidae</taxon>
        <taxon>Petromyzon</taxon>
    </lineage>
</organism>
<keyword evidence="2" id="KW-1185">Reference proteome</keyword>
<dbReference type="AlphaFoldDB" id="A0AAJ7TTF6"/>
<comment type="similarity">
    <text evidence="1">Belongs to the BolA/IbaG family.</text>
</comment>
<name>A0AAJ7TTF6_PETMA</name>
<dbReference type="PANTHER" id="PTHR12735:SF27">
    <property type="entry name" value="BOLA-LIKE PROTEIN 2"/>
    <property type="match status" value="1"/>
</dbReference>
<sequence>MAITAEALKQKLEKELDASYVEVDDISPTMCGASFKVLVVSSKFEGKPLLQRHRLVNAALAEELKEIHAFQQKTLTPEQWQQEKAPQ</sequence>
<dbReference type="Pfam" id="PF01722">
    <property type="entry name" value="BolA"/>
    <property type="match status" value="1"/>
</dbReference>